<evidence type="ECO:0000313" key="4">
    <source>
        <dbReference type="Proteomes" id="UP000078560"/>
    </source>
</evidence>
<dbReference type="EMBL" id="FLQU01001114">
    <property type="protein sequence ID" value="SBS91502.1"/>
    <property type="molecule type" value="Genomic_DNA"/>
</dbReference>
<dbReference type="Proteomes" id="UP000078546">
    <property type="component" value="Unassembled WGS sequence"/>
</dbReference>
<proteinExistence type="predicted"/>
<sequence>MNNILFTTYEIKFNIYTSNLGSDYAPTCEFVVSTHFSNNDESISQCTSFAIFLKNLDCKYQDCERRKHCMHLNYCLNGVKQTGKYHTYDYVDLLKAYGKVSSHMNICKVIIDITDADILEKLNELPELYDDFNNFKKGLEASTSDKCQKAKK</sequence>
<dbReference type="Proteomes" id="UP000078560">
    <property type="component" value="Unassembled WGS sequence"/>
</dbReference>
<protein>
    <submittedName>
        <fullName evidence="2">PIR Superfamily Protein</fullName>
    </submittedName>
</protein>
<evidence type="ECO:0000313" key="3">
    <source>
        <dbReference type="Proteomes" id="UP000078546"/>
    </source>
</evidence>
<dbReference type="EMBL" id="FLQV01002573">
    <property type="protein sequence ID" value="SBT01553.1"/>
    <property type="molecule type" value="Genomic_DNA"/>
</dbReference>
<evidence type="ECO:0000313" key="1">
    <source>
        <dbReference type="EMBL" id="SBS91502.1"/>
    </source>
</evidence>
<reference evidence="3 4" key="1">
    <citation type="submission" date="2016-05" db="EMBL/GenBank/DDBJ databases">
        <authorList>
            <person name="Naeem Raeece"/>
        </authorList>
    </citation>
    <scope>NUCLEOTIDE SEQUENCE [LARGE SCALE GENOMIC DNA]</scope>
</reference>
<accession>A0A1A8XCH5</accession>
<gene>
    <name evidence="2" type="ORF">POVCU1_067760</name>
    <name evidence="1" type="ORF">POVCU2_0067880</name>
</gene>
<reference evidence="2" key="2">
    <citation type="submission" date="2016-05" db="EMBL/GenBank/DDBJ databases">
        <authorList>
            <person name="Lavstsen T."/>
            <person name="Jespersen J.S."/>
        </authorList>
    </citation>
    <scope>NUCLEOTIDE SEQUENCE [LARGE SCALE GENOMIC DNA]</scope>
</reference>
<dbReference type="AlphaFoldDB" id="A0A1A8XCH5"/>
<organism evidence="2 3">
    <name type="scientific">Plasmodium ovale curtisi</name>
    <dbReference type="NCBI Taxonomy" id="864141"/>
    <lineage>
        <taxon>Eukaryota</taxon>
        <taxon>Sar</taxon>
        <taxon>Alveolata</taxon>
        <taxon>Apicomplexa</taxon>
        <taxon>Aconoidasida</taxon>
        <taxon>Haemosporida</taxon>
        <taxon>Plasmodiidae</taxon>
        <taxon>Plasmodium</taxon>
        <taxon>Plasmodium (Plasmodium)</taxon>
    </lineage>
</organism>
<evidence type="ECO:0000313" key="2">
    <source>
        <dbReference type="EMBL" id="SBT01553.1"/>
    </source>
</evidence>
<name>A0A1A8XCH5_PLAOA</name>